<reference evidence="3" key="1">
    <citation type="submission" date="2014-01" db="EMBL/GenBank/DDBJ databases">
        <title>The Genome Sequence of Anopheles farauti FAR1 (V2).</title>
        <authorList>
            <consortium name="The Broad Institute Genomics Platform"/>
            <person name="Neafsey D.E."/>
            <person name="Besansky N."/>
            <person name="Howell P."/>
            <person name="Walton C."/>
            <person name="Young S.K."/>
            <person name="Zeng Q."/>
            <person name="Gargeya S."/>
            <person name="Fitzgerald M."/>
            <person name="Haas B."/>
            <person name="Abouelleil A."/>
            <person name="Allen A.W."/>
            <person name="Alvarado L."/>
            <person name="Arachchi H.M."/>
            <person name="Berlin A.M."/>
            <person name="Chapman S.B."/>
            <person name="Gainer-Dewar J."/>
            <person name="Goldberg J."/>
            <person name="Griggs A."/>
            <person name="Gujja S."/>
            <person name="Hansen M."/>
            <person name="Howarth C."/>
            <person name="Imamovic A."/>
            <person name="Ireland A."/>
            <person name="Larimer J."/>
            <person name="McCowan C."/>
            <person name="Murphy C."/>
            <person name="Pearson M."/>
            <person name="Poon T.W."/>
            <person name="Priest M."/>
            <person name="Roberts A."/>
            <person name="Saif S."/>
            <person name="Shea T."/>
            <person name="Sisk P."/>
            <person name="Sykes S."/>
            <person name="Wortman J."/>
            <person name="Nusbaum C."/>
            <person name="Birren B."/>
        </authorList>
    </citation>
    <scope>NUCLEOTIDE SEQUENCE [LARGE SCALE GENOMIC DNA]</scope>
    <source>
        <strain evidence="3">FAR1</strain>
    </source>
</reference>
<feature type="compositionally biased region" description="Basic residues" evidence="1">
    <location>
        <begin position="151"/>
        <end position="169"/>
    </location>
</feature>
<evidence type="ECO:0000256" key="1">
    <source>
        <dbReference type="SAM" id="MobiDB-lite"/>
    </source>
</evidence>
<keyword evidence="3" id="KW-1185">Reference proteome</keyword>
<dbReference type="VEuPathDB" id="VectorBase:AFAF012379"/>
<dbReference type="EMBL" id="AXCN02002030">
    <property type="status" value="NOT_ANNOTATED_CDS"/>
    <property type="molecule type" value="Genomic_DNA"/>
</dbReference>
<protein>
    <submittedName>
        <fullName evidence="2">Uncharacterized protein</fullName>
    </submittedName>
</protein>
<feature type="region of interest" description="Disordered" evidence="1">
    <location>
        <begin position="150"/>
        <end position="172"/>
    </location>
</feature>
<dbReference type="Proteomes" id="UP000075886">
    <property type="component" value="Unassembled WGS sequence"/>
</dbReference>
<proteinExistence type="predicted"/>
<dbReference type="AlphaFoldDB" id="A0A182QL27"/>
<accession>A0A182QL27</accession>
<evidence type="ECO:0000313" key="3">
    <source>
        <dbReference type="Proteomes" id="UP000075886"/>
    </source>
</evidence>
<reference evidence="2" key="2">
    <citation type="submission" date="2020-05" db="UniProtKB">
        <authorList>
            <consortium name="EnsemblMetazoa"/>
        </authorList>
    </citation>
    <scope>IDENTIFICATION</scope>
    <source>
        <strain evidence="2">FAR1</strain>
    </source>
</reference>
<evidence type="ECO:0000313" key="2">
    <source>
        <dbReference type="EnsemblMetazoa" id="AFAF012379-PA"/>
    </source>
</evidence>
<name>A0A182QL27_9DIPT</name>
<sequence>MTVWPAPVQTIISDHSRCLRKERSFGGGLCEKSNKIKRADPLARTVAPVMLELSKGKSPAIVCRGPSCVWHRVQQEKYPPGAAGFSSLSEPRCIRMQSAVRFDKKSRFESSHRVFEPAGHDCLITCRQHITSRTTTEIHILHRITTSRFTGRSRRAAHNTARRRRKHSRFAQDTFRRTGRQPTVETTVMVMPTVRSVNRRRKHSRLTEHTFRGRPRYTTTATTATELTTHWYGRIFARRTYTTGRESEIVPHDVLPQARATTAIGIDTFTHHLLLLLVLIAAPTCPLPPTPPPPPRAPHSHGCCWARKRRDTSGESNASSSPSCARRPAIGVERWSRITPCSLSSRRFGNGDDLALCEPLSSRSSAAAAWCGRWLWCGSWRRGTFGEFLHDSEPCRCGCECGIAIVAGWSVLRFGAVVIGGD</sequence>
<dbReference type="EnsemblMetazoa" id="AFAF012379-RA">
    <property type="protein sequence ID" value="AFAF012379-PA"/>
    <property type="gene ID" value="AFAF012379"/>
</dbReference>
<organism evidence="2 3">
    <name type="scientific">Anopheles farauti</name>
    <dbReference type="NCBI Taxonomy" id="69004"/>
    <lineage>
        <taxon>Eukaryota</taxon>
        <taxon>Metazoa</taxon>
        <taxon>Ecdysozoa</taxon>
        <taxon>Arthropoda</taxon>
        <taxon>Hexapoda</taxon>
        <taxon>Insecta</taxon>
        <taxon>Pterygota</taxon>
        <taxon>Neoptera</taxon>
        <taxon>Endopterygota</taxon>
        <taxon>Diptera</taxon>
        <taxon>Nematocera</taxon>
        <taxon>Culicoidea</taxon>
        <taxon>Culicidae</taxon>
        <taxon>Anophelinae</taxon>
        <taxon>Anopheles</taxon>
    </lineage>
</organism>